<organism evidence="3 4">
    <name type="scientific">Gigaspora margarita</name>
    <dbReference type="NCBI Taxonomy" id="4874"/>
    <lineage>
        <taxon>Eukaryota</taxon>
        <taxon>Fungi</taxon>
        <taxon>Fungi incertae sedis</taxon>
        <taxon>Mucoromycota</taxon>
        <taxon>Glomeromycotina</taxon>
        <taxon>Glomeromycetes</taxon>
        <taxon>Diversisporales</taxon>
        <taxon>Gigasporaceae</taxon>
        <taxon>Gigaspora</taxon>
    </lineage>
</organism>
<dbReference type="Proteomes" id="UP000439903">
    <property type="component" value="Unassembled WGS sequence"/>
</dbReference>
<dbReference type="EMBL" id="WTPW01001604">
    <property type="protein sequence ID" value="KAF0426362.1"/>
    <property type="molecule type" value="Genomic_DNA"/>
</dbReference>
<dbReference type="OrthoDB" id="10261027at2759"/>
<feature type="domain" description="Protein kinase" evidence="2">
    <location>
        <begin position="26"/>
        <end position="285"/>
    </location>
</feature>
<dbReference type="PRINTS" id="PR00109">
    <property type="entry name" value="TYRKINASE"/>
</dbReference>
<keyword evidence="1" id="KW-0067">ATP-binding</keyword>
<keyword evidence="4" id="KW-1185">Reference proteome</keyword>
<feature type="binding site" evidence="1">
    <location>
        <position position="55"/>
    </location>
    <ligand>
        <name>ATP</name>
        <dbReference type="ChEBI" id="CHEBI:30616"/>
    </ligand>
</feature>
<evidence type="ECO:0000259" key="2">
    <source>
        <dbReference type="PROSITE" id="PS50011"/>
    </source>
</evidence>
<sequence>MQDLTEEWLKDAISKEHINYYDYDRFKVLETLGEGASGIVYKSYWIENDLTVALKSLKFDTSCEKTIGKFVKELRLLLKVCNHQNIIRIYGITKDDQKMSYHMILQFAEGGNLREYLKKSFLKLGWASKLRIAKEIAQGILFLHNNDIVHRDLHPQNILFHNDQVVISDFGLSYISTKTPALLKSSKNYGMAAFTDPQYFKDGSYICDKKSDIYSLGVLLWEISSGRAPFHNLSPLTIAIRVVNGEREKHVEGTPKEFIRLYKKCWDNNSKERPSSRSALAEIKI</sequence>
<keyword evidence="3" id="KW-0418">Kinase</keyword>
<dbReference type="GO" id="GO:0005524">
    <property type="term" value="F:ATP binding"/>
    <property type="evidence" value="ECO:0007669"/>
    <property type="project" value="UniProtKB-UniRule"/>
</dbReference>
<dbReference type="AlphaFoldDB" id="A0A8H3X7P1"/>
<name>A0A8H3X7P1_GIGMA</name>
<gene>
    <name evidence="3" type="ORF">F8M41_006209</name>
</gene>
<reference evidence="3 4" key="1">
    <citation type="journal article" date="2019" name="Environ. Microbiol.">
        <title>At the nexus of three kingdoms: the genome of the mycorrhizal fungus Gigaspora margarita provides insights into plant, endobacterial and fungal interactions.</title>
        <authorList>
            <person name="Venice F."/>
            <person name="Ghignone S."/>
            <person name="Salvioli di Fossalunga A."/>
            <person name="Amselem J."/>
            <person name="Novero M."/>
            <person name="Xianan X."/>
            <person name="Sedzielewska Toro K."/>
            <person name="Morin E."/>
            <person name="Lipzen A."/>
            <person name="Grigoriev I.V."/>
            <person name="Henrissat B."/>
            <person name="Martin F.M."/>
            <person name="Bonfante P."/>
        </authorList>
    </citation>
    <scope>NUCLEOTIDE SEQUENCE [LARGE SCALE GENOMIC DNA]</scope>
    <source>
        <strain evidence="3 4">BEG34</strain>
    </source>
</reference>
<protein>
    <submittedName>
        <fullName evidence="3">Kinase-like protein</fullName>
    </submittedName>
</protein>
<dbReference type="InterPro" id="IPR051681">
    <property type="entry name" value="Ser/Thr_Kinases-Pseudokinases"/>
</dbReference>
<dbReference type="PANTHER" id="PTHR44329">
    <property type="entry name" value="SERINE/THREONINE-PROTEIN KINASE TNNI3K-RELATED"/>
    <property type="match status" value="1"/>
</dbReference>
<dbReference type="PROSITE" id="PS50011">
    <property type="entry name" value="PROTEIN_KINASE_DOM"/>
    <property type="match status" value="1"/>
</dbReference>
<dbReference type="InterPro" id="IPR001245">
    <property type="entry name" value="Ser-Thr/Tyr_kinase_cat_dom"/>
</dbReference>
<dbReference type="Gene3D" id="1.10.510.10">
    <property type="entry name" value="Transferase(Phosphotransferase) domain 1"/>
    <property type="match status" value="1"/>
</dbReference>
<dbReference type="GO" id="GO:0004674">
    <property type="term" value="F:protein serine/threonine kinase activity"/>
    <property type="evidence" value="ECO:0007669"/>
    <property type="project" value="TreeGrafter"/>
</dbReference>
<dbReference type="PROSITE" id="PS00107">
    <property type="entry name" value="PROTEIN_KINASE_ATP"/>
    <property type="match status" value="1"/>
</dbReference>
<dbReference type="Pfam" id="PF07714">
    <property type="entry name" value="PK_Tyr_Ser-Thr"/>
    <property type="match status" value="1"/>
</dbReference>
<dbReference type="InterPro" id="IPR017441">
    <property type="entry name" value="Protein_kinase_ATP_BS"/>
</dbReference>
<accession>A0A8H3X7P1</accession>
<dbReference type="SUPFAM" id="SSF56112">
    <property type="entry name" value="Protein kinase-like (PK-like)"/>
    <property type="match status" value="1"/>
</dbReference>
<keyword evidence="1" id="KW-0547">Nucleotide-binding</keyword>
<comment type="caution">
    <text evidence="3">The sequence shown here is derived from an EMBL/GenBank/DDBJ whole genome shotgun (WGS) entry which is preliminary data.</text>
</comment>
<dbReference type="InterPro" id="IPR011009">
    <property type="entry name" value="Kinase-like_dom_sf"/>
</dbReference>
<dbReference type="InterPro" id="IPR000719">
    <property type="entry name" value="Prot_kinase_dom"/>
</dbReference>
<evidence type="ECO:0000313" key="3">
    <source>
        <dbReference type="EMBL" id="KAF0426362.1"/>
    </source>
</evidence>
<keyword evidence="3" id="KW-0808">Transferase</keyword>
<proteinExistence type="predicted"/>
<dbReference type="PANTHER" id="PTHR44329:SF291">
    <property type="entry name" value="PROTEIN KINASE DOMAIN-CONTAINING PROTEIN"/>
    <property type="match status" value="1"/>
</dbReference>
<evidence type="ECO:0000256" key="1">
    <source>
        <dbReference type="PROSITE-ProRule" id="PRU10141"/>
    </source>
</evidence>
<evidence type="ECO:0000313" key="4">
    <source>
        <dbReference type="Proteomes" id="UP000439903"/>
    </source>
</evidence>
<dbReference type="PIRSF" id="PIRSF000654">
    <property type="entry name" value="Integrin-linked_kinase"/>
    <property type="match status" value="1"/>
</dbReference>